<accession>A0AA88DNA5</accession>
<feature type="region of interest" description="Disordered" evidence="1">
    <location>
        <begin position="413"/>
        <end position="449"/>
    </location>
</feature>
<organism evidence="2 3">
    <name type="scientific">Ficus carica</name>
    <name type="common">Common fig</name>
    <dbReference type="NCBI Taxonomy" id="3494"/>
    <lineage>
        <taxon>Eukaryota</taxon>
        <taxon>Viridiplantae</taxon>
        <taxon>Streptophyta</taxon>
        <taxon>Embryophyta</taxon>
        <taxon>Tracheophyta</taxon>
        <taxon>Spermatophyta</taxon>
        <taxon>Magnoliopsida</taxon>
        <taxon>eudicotyledons</taxon>
        <taxon>Gunneridae</taxon>
        <taxon>Pentapetalae</taxon>
        <taxon>rosids</taxon>
        <taxon>fabids</taxon>
        <taxon>Rosales</taxon>
        <taxon>Moraceae</taxon>
        <taxon>Ficeae</taxon>
        <taxon>Ficus</taxon>
    </lineage>
</organism>
<protein>
    <submittedName>
        <fullName evidence="2">Uncharacterized protein</fullName>
    </submittedName>
</protein>
<evidence type="ECO:0000256" key="1">
    <source>
        <dbReference type="SAM" id="MobiDB-lite"/>
    </source>
</evidence>
<feature type="region of interest" description="Disordered" evidence="1">
    <location>
        <begin position="147"/>
        <end position="176"/>
    </location>
</feature>
<feature type="compositionally biased region" description="Basic residues" evidence="1">
    <location>
        <begin position="165"/>
        <end position="176"/>
    </location>
</feature>
<dbReference type="EMBL" id="BTGU01000078">
    <property type="protein sequence ID" value="GMN58511.1"/>
    <property type="molecule type" value="Genomic_DNA"/>
</dbReference>
<evidence type="ECO:0000313" key="3">
    <source>
        <dbReference type="Proteomes" id="UP001187192"/>
    </source>
</evidence>
<evidence type="ECO:0000313" key="2">
    <source>
        <dbReference type="EMBL" id="GMN58511.1"/>
    </source>
</evidence>
<feature type="compositionally biased region" description="Basic and acidic residues" evidence="1">
    <location>
        <begin position="432"/>
        <end position="449"/>
    </location>
</feature>
<proteinExistence type="predicted"/>
<comment type="caution">
    <text evidence="2">The sequence shown here is derived from an EMBL/GenBank/DDBJ whole genome shotgun (WGS) entry which is preliminary data.</text>
</comment>
<dbReference type="Proteomes" id="UP001187192">
    <property type="component" value="Unassembled WGS sequence"/>
</dbReference>
<dbReference type="AlphaFoldDB" id="A0AA88DNA5"/>
<gene>
    <name evidence="2" type="ORF">TIFTF001_027600</name>
</gene>
<sequence>MKNADRYWQDRYFLMLVNDKSMGGLANAFYPLWGLLRKELRKPPPKALLFEEKLERLLAQPNREWDEICVTSRLKSSSLWMDFVKIETELALDMLNIEFPSPKELLVRKKAQKEAAKAAAKAVVATATSRASKPPLLPLIESSLEPSNVPAQPLTKKRKVDEKSKKKVPAKRKKAVKATTSETEVEFRLSKQEEANIEVKLPLGRSLLQIKELSVGIMHQLLSDVDTDTINEGRIQNHLNEFICDGLKSTLRAMGLVYRTTKKAVEWRERIKELEDIDKERGERLLDIERRFRDVKASADGLISELQTLNQTAKEGADMMKIMASRFDEVKAKIETREESVKQKEVDNVVLVARIIDEYERATLKARYELLKEYKQGLLVDAEVDEEIELFEESAAEVGDPLSAPITSIEQVGTVSPAAANDLTPLAVEPPTSKDPKDDPPTSEKTAKH</sequence>
<keyword evidence="3" id="KW-1185">Reference proteome</keyword>
<name>A0AA88DNA5_FICCA</name>
<reference evidence="2" key="1">
    <citation type="submission" date="2023-07" db="EMBL/GenBank/DDBJ databases">
        <title>draft genome sequence of fig (Ficus carica).</title>
        <authorList>
            <person name="Takahashi T."/>
            <person name="Nishimura K."/>
        </authorList>
    </citation>
    <scope>NUCLEOTIDE SEQUENCE</scope>
</reference>